<sequence length="173" mass="19179">MTKKRNIGMLILMGILMVLSLFTISASAEEGGMKFQPGMVIDGSRLTLGDSAFSPNYGIAPHGDYLAEGGCSITRADKDIATIDGYTIAYRVCDELYLGLYVDQMQEDGTWQTVWSREKRGNDAYSLSYSINIFVEKGYYYRCRAGHIARFGTTLESNVSITDGIYFGEGHDE</sequence>
<proteinExistence type="predicted"/>
<protein>
    <submittedName>
        <fullName evidence="1">DUF6147 family protein</fullName>
    </submittedName>
</protein>
<accession>A0ABT2SJ51</accession>
<evidence type="ECO:0000313" key="1">
    <source>
        <dbReference type="EMBL" id="MCU6724471.1"/>
    </source>
</evidence>
<name>A0ABT2SJ51_9FIRM</name>
<evidence type="ECO:0000313" key="2">
    <source>
        <dbReference type="Proteomes" id="UP001652338"/>
    </source>
</evidence>
<dbReference type="Proteomes" id="UP001652338">
    <property type="component" value="Unassembled WGS sequence"/>
</dbReference>
<organism evidence="1 2">
    <name type="scientific">Muricoprocola aceti</name>
    <dbReference type="NCBI Taxonomy" id="2981772"/>
    <lineage>
        <taxon>Bacteria</taxon>
        <taxon>Bacillati</taxon>
        <taxon>Bacillota</taxon>
        <taxon>Clostridia</taxon>
        <taxon>Lachnospirales</taxon>
        <taxon>Lachnospiraceae</taxon>
        <taxon>Muricoprocola</taxon>
    </lineage>
</organism>
<gene>
    <name evidence="1" type="ORF">OCV47_03700</name>
</gene>
<reference evidence="1 2" key="1">
    <citation type="journal article" date="2021" name="ISME Commun">
        <title>Automated analysis of genomic sequences facilitates high-throughput and comprehensive description of bacteria.</title>
        <authorList>
            <person name="Hitch T.C.A."/>
        </authorList>
    </citation>
    <scope>NUCLEOTIDE SEQUENCE [LARGE SCALE GENOMIC DNA]</scope>
    <source>
        <strain evidence="1 2">Sanger_29</strain>
    </source>
</reference>
<dbReference type="Pfam" id="PF19644">
    <property type="entry name" value="DUF6147"/>
    <property type="match status" value="1"/>
</dbReference>
<dbReference type="InterPro" id="IPR046145">
    <property type="entry name" value="DUF6147"/>
</dbReference>
<dbReference type="EMBL" id="JAOQKE010000002">
    <property type="protein sequence ID" value="MCU6724471.1"/>
    <property type="molecule type" value="Genomic_DNA"/>
</dbReference>
<dbReference type="RefSeq" id="WP_262653838.1">
    <property type="nucleotide sequence ID" value="NZ_JAOQKE010000002.1"/>
</dbReference>
<keyword evidence="2" id="KW-1185">Reference proteome</keyword>
<comment type="caution">
    <text evidence="1">The sequence shown here is derived from an EMBL/GenBank/DDBJ whole genome shotgun (WGS) entry which is preliminary data.</text>
</comment>